<evidence type="ECO:0000259" key="2">
    <source>
        <dbReference type="Pfam" id="PF04024"/>
    </source>
</evidence>
<feature type="transmembrane region" description="Helical" evidence="1">
    <location>
        <begin position="41"/>
        <end position="65"/>
    </location>
</feature>
<evidence type="ECO:0000313" key="4">
    <source>
        <dbReference type="Proteomes" id="UP000291525"/>
    </source>
</evidence>
<gene>
    <name evidence="3" type="ORF">EXW74_06700</name>
</gene>
<dbReference type="EMBL" id="SHGT01000037">
    <property type="protein sequence ID" value="TAA11637.1"/>
    <property type="molecule type" value="Genomic_DNA"/>
</dbReference>
<evidence type="ECO:0000256" key="1">
    <source>
        <dbReference type="SAM" id="Phobius"/>
    </source>
</evidence>
<feature type="domain" description="Phage shock protein PspC N-terminal" evidence="2">
    <location>
        <begin position="4"/>
        <end position="67"/>
    </location>
</feature>
<evidence type="ECO:0000313" key="3">
    <source>
        <dbReference type="EMBL" id="TAA11637.1"/>
    </source>
</evidence>
<organism evidence="3 4">
    <name type="scientific">Streptococcus parasuis</name>
    <dbReference type="NCBI Taxonomy" id="1501662"/>
    <lineage>
        <taxon>Bacteria</taxon>
        <taxon>Bacillati</taxon>
        <taxon>Bacillota</taxon>
        <taxon>Bacilli</taxon>
        <taxon>Lactobacillales</taxon>
        <taxon>Streptococcaceae</taxon>
        <taxon>Streptococcus</taxon>
    </lineage>
</organism>
<keyword evidence="1" id="KW-1133">Transmembrane helix</keyword>
<accession>A0A4Q8L1D5</accession>
<dbReference type="OrthoDB" id="9815286at2"/>
<dbReference type="InterPro" id="IPR007168">
    <property type="entry name" value="Phageshock_PspC_N"/>
</dbReference>
<comment type="caution">
    <text evidence="3">The sequence shown here is derived from an EMBL/GenBank/DDBJ whole genome shotgun (WGS) entry which is preliminary data.</text>
</comment>
<keyword evidence="1" id="KW-0812">Transmembrane</keyword>
<protein>
    <submittedName>
        <fullName evidence="3">PspC domain-containing protein</fullName>
    </submittedName>
</protein>
<sequence>MKPKKWYKDKSRKEIAGVIAGLYDYFDVYENYGWKLENVRLVVIFLAIITNLPFLTAYIVLAILLPDKSELN</sequence>
<proteinExistence type="predicted"/>
<keyword evidence="1" id="KW-0472">Membrane</keyword>
<reference evidence="3 4" key="1">
    <citation type="submission" date="2019-02" db="EMBL/GenBank/DDBJ databases">
        <title>First genome of the species Streptococcus parasuis.</title>
        <authorList>
            <person name="Stevens M.J.A."/>
            <person name="Stephan R."/>
        </authorList>
    </citation>
    <scope>NUCLEOTIDE SEQUENCE [LARGE SCALE GENOMIC DNA]</scope>
    <source>
        <strain evidence="3 4">4253</strain>
    </source>
</reference>
<dbReference type="AlphaFoldDB" id="A0A4Q8L1D5"/>
<dbReference type="RefSeq" id="WP_130555228.1">
    <property type="nucleotide sequence ID" value="NZ_SHGT01000037.1"/>
</dbReference>
<dbReference type="Proteomes" id="UP000291525">
    <property type="component" value="Unassembled WGS sequence"/>
</dbReference>
<name>A0A4Q8L1D5_9STRE</name>
<dbReference type="Pfam" id="PF04024">
    <property type="entry name" value="PspC"/>
    <property type="match status" value="1"/>
</dbReference>